<dbReference type="AlphaFoldDB" id="A0A7J7J6D6"/>
<feature type="compositionally biased region" description="Polar residues" evidence="6">
    <location>
        <begin position="829"/>
        <end position="840"/>
    </location>
</feature>
<dbReference type="GO" id="GO:1901098">
    <property type="term" value="P:positive regulation of autophagosome maturation"/>
    <property type="evidence" value="ECO:0007669"/>
    <property type="project" value="TreeGrafter"/>
</dbReference>
<dbReference type="Gene3D" id="1.10.287.1490">
    <property type="match status" value="1"/>
</dbReference>
<evidence type="ECO:0000259" key="7">
    <source>
        <dbReference type="PROSITE" id="PS50178"/>
    </source>
</evidence>
<evidence type="ECO:0000256" key="6">
    <source>
        <dbReference type="SAM" id="MobiDB-lite"/>
    </source>
</evidence>
<comment type="caution">
    <text evidence="8">The sequence shown here is derived from an EMBL/GenBank/DDBJ whole genome shotgun (WGS) entry which is preliminary data.</text>
</comment>
<dbReference type="GO" id="GO:0005764">
    <property type="term" value="C:lysosome"/>
    <property type="evidence" value="ECO:0007669"/>
    <property type="project" value="TreeGrafter"/>
</dbReference>
<feature type="compositionally biased region" description="Low complexity" evidence="6">
    <location>
        <begin position="841"/>
        <end position="862"/>
    </location>
</feature>
<dbReference type="Pfam" id="PF01363">
    <property type="entry name" value="FYVE"/>
    <property type="match status" value="1"/>
</dbReference>
<dbReference type="Gene3D" id="3.30.40.10">
    <property type="entry name" value="Zinc/RING finger domain, C3HC4 (zinc finger)"/>
    <property type="match status" value="1"/>
</dbReference>
<dbReference type="CDD" id="cd15726">
    <property type="entry name" value="FYVE_FYCO1"/>
    <property type="match status" value="1"/>
</dbReference>
<organism evidence="8 9">
    <name type="scientific">Bugula neritina</name>
    <name type="common">Brown bryozoan</name>
    <name type="synonym">Sertularia neritina</name>
    <dbReference type="NCBI Taxonomy" id="10212"/>
    <lineage>
        <taxon>Eukaryota</taxon>
        <taxon>Metazoa</taxon>
        <taxon>Spiralia</taxon>
        <taxon>Lophotrochozoa</taxon>
        <taxon>Bryozoa</taxon>
        <taxon>Gymnolaemata</taxon>
        <taxon>Cheilostomatida</taxon>
        <taxon>Flustrina</taxon>
        <taxon>Buguloidea</taxon>
        <taxon>Bugulidae</taxon>
        <taxon>Bugula</taxon>
    </lineage>
</organism>
<dbReference type="Gene3D" id="2.60.120.680">
    <property type="entry name" value="GOLD domain"/>
    <property type="match status" value="1"/>
</dbReference>
<feature type="coiled-coil region" evidence="5">
    <location>
        <begin position="51"/>
        <end position="85"/>
    </location>
</feature>
<sequence>MTQQLADVQEVVRQVTGDKHNLEEHLSTVANSLMEKSSLIEKITLAHSNEVSNLKDKNASLNKQLESLQAEYNDLSTNHSDLQSKLNSATIDFNALQTSHKQLELSQTGASDYTESLKEQLMDTQSNYKSSQEEVYRLQNELIQLHRQHTELSQKENNRRLQYDDLLHQHGQLQTSASGLQVEHENVKKQSSQWEDKFLALKQENMALAGKLSDNEKATALLTTQQDSLANENNRLTLELSSLQKEHTEIQVSLDQETSRSEKLEENLNLIKSELDSKSQSLDTIQSELSLLKTENESLAAKQVSLEQVNDSQLIEQNLLKQQLSDAAVQLEANQSETQDLKSTLEVSQKDYDDLKCRHELLEKQGQEMEQQLVNIHAAHTTLEQDHDKLQTDYQTVDCTLQELQTKYDALVQEHEATTSQLTELSQQNTSLQSRANIDLDNHQQQAFEKLNAVEGRNTQLEAELLALKKELSSLADEKEVFSEKYKEEQAANVKLSDSLSQVNTEIESLRSNLKSLKAEEIQKSKELSELQSCLESTKLEFANKQTIMEQQIGALRFQLSSHQMEADLAMEGYRQQQEDLQKMSQTISSQEKTVATIEMQLDALQTEKSLDTDRHQQQVEELISLLDDKELDLVSLCEEIEAYKKRCSELTESHETLNQKIIELKLGKGERLAEAENELHQLRDENVILKKRLIKLIKDKDSLWQATDALIFRQKKLSEVKWLDSSKIDNCMGCRAAFSLLLRKHHCRLCGQVYCYQCSDNWVNTAASGKKSRVCNLCYIEHTNSDLPAALNSSNITDTNSVDSITLPVTLHDTSWSRDSGGKYSPPSGANRSNVSSTATGDTSQSTDSLTLDVSSTGDTTPANTDTGLQAPVSDDVTEGVEAESTQGEPQIQAVVSQATGIASDPDGVVSQATGIASEPDSVNNQPADNIVSNGFNDFGVEGEVTDAVSTVSVPSATRLLKQLKAEYDSVISAESIQSDELIEISINKMSVYTVCVVVDKEETTLGWKFSSQPKAAYFQLTHKPYETSFSNASEHLIPECKCRSHRQEVQGEMISHNSGLYIFSFINKLDRKLEVQYNIRVSVN</sequence>
<feature type="coiled-coil region" evidence="5">
    <location>
        <begin position="574"/>
        <end position="700"/>
    </location>
</feature>
<dbReference type="GO" id="GO:0008270">
    <property type="term" value="F:zinc ion binding"/>
    <property type="evidence" value="ECO:0007669"/>
    <property type="project" value="UniProtKB-KW"/>
</dbReference>
<feature type="coiled-coil region" evidence="5">
    <location>
        <begin position="345"/>
        <end position="527"/>
    </location>
</feature>
<dbReference type="InterPro" id="IPR036598">
    <property type="entry name" value="GOLD_dom_sf"/>
</dbReference>
<dbReference type="SUPFAM" id="SSF101576">
    <property type="entry name" value="Supernatant protein factor (SPF), C-terminal domain"/>
    <property type="match status" value="1"/>
</dbReference>
<gene>
    <name evidence="8" type="ORF">EB796_019898</name>
</gene>
<feature type="coiled-coil region" evidence="5">
    <location>
        <begin position="226"/>
        <end position="302"/>
    </location>
</feature>
<dbReference type="EMBL" id="VXIV02002961">
    <property type="protein sequence ID" value="KAF6021799.1"/>
    <property type="molecule type" value="Genomic_DNA"/>
</dbReference>
<evidence type="ECO:0000313" key="8">
    <source>
        <dbReference type="EMBL" id="KAF6021799.1"/>
    </source>
</evidence>
<evidence type="ECO:0000256" key="4">
    <source>
        <dbReference type="PROSITE-ProRule" id="PRU00091"/>
    </source>
</evidence>
<dbReference type="InterPro" id="IPR013083">
    <property type="entry name" value="Znf_RING/FYVE/PHD"/>
</dbReference>
<keyword evidence="2 4" id="KW-0863">Zinc-finger</keyword>
<dbReference type="SMART" id="SM00064">
    <property type="entry name" value="FYVE"/>
    <property type="match status" value="1"/>
</dbReference>
<name>A0A7J7J6D6_BUGNE</name>
<dbReference type="GO" id="GO:0005770">
    <property type="term" value="C:late endosome"/>
    <property type="evidence" value="ECO:0007669"/>
    <property type="project" value="TreeGrafter"/>
</dbReference>
<evidence type="ECO:0000313" key="9">
    <source>
        <dbReference type="Proteomes" id="UP000593567"/>
    </source>
</evidence>
<dbReference type="GO" id="GO:0005776">
    <property type="term" value="C:autophagosome"/>
    <property type="evidence" value="ECO:0007669"/>
    <property type="project" value="TreeGrafter"/>
</dbReference>
<dbReference type="SUPFAM" id="SSF57903">
    <property type="entry name" value="FYVE/PHD zinc finger"/>
    <property type="match status" value="1"/>
</dbReference>
<keyword evidence="5" id="KW-0175">Coiled coil</keyword>
<dbReference type="InterPro" id="IPR017455">
    <property type="entry name" value="Znf_FYVE-rel"/>
</dbReference>
<keyword evidence="3" id="KW-0862">Zinc</keyword>
<dbReference type="Proteomes" id="UP000593567">
    <property type="component" value="Unassembled WGS sequence"/>
</dbReference>
<dbReference type="PANTHER" id="PTHR46753:SF2">
    <property type="entry name" value="FYVE AND COILED-COIL DOMAIN-CONTAINING PROTEIN 1"/>
    <property type="match status" value="1"/>
</dbReference>
<feature type="domain" description="FYVE-type" evidence="7">
    <location>
        <begin position="726"/>
        <end position="784"/>
    </location>
</feature>
<dbReference type="InterPro" id="IPR011011">
    <property type="entry name" value="Znf_FYVE_PHD"/>
</dbReference>
<dbReference type="InterPro" id="IPR000306">
    <property type="entry name" value="Znf_FYVE"/>
</dbReference>
<evidence type="ECO:0000256" key="2">
    <source>
        <dbReference type="ARBA" id="ARBA00022771"/>
    </source>
</evidence>
<evidence type="ECO:0000256" key="3">
    <source>
        <dbReference type="ARBA" id="ARBA00022833"/>
    </source>
</evidence>
<dbReference type="PANTHER" id="PTHR46753">
    <property type="entry name" value="FYVE AND COILED-COIL DOMAIN-CONTAINING PROTEIN 1"/>
    <property type="match status" value="1"/>
</dbReference>
<evidence type="ECO:0000256" key="1">
    <source>
        <dbReference type="ARBA" id="ARBA00022723"/>
    </source>
</evidence>
<protein>
    <submittedName>
        <fullName evidence="8">FYCO1</fullName>
    </submittedName>
</protein>
<dbReference type="InterPro" id="IPR047337">
    <property type="entry name" value="FYVE_FYCO1"/>
</dbReference>
<keyword evidence="9" id="KW-1185">Reference proteome</keyword>
<feature type="coiled-coil region" evidence="5">
    <location>
        <begin position="114"/>
        <end position="148"/>
    </location>
</feature>
<dbReference type="OrthoDB" id="660555at2759"/>
<dbReference type="GO" id="GO:0072383">
    <property type="term" value="P:plus-end-directed vesicle transport along microtubule"/>
    <property type="evidence" value="ECO:0007669"/>
    <property type="project" value="TreeGrafter"/>
</dbReference>
<dbReference type="PROSITE" id="PS50178">
    <property type="entry name" value="ZF_FYVE"/>
    <property type="match status" value="1"/>
</dbReference>
<proteinExistence type="predicted"/>
<keyword evidence="1" id="KW-0479">Metal-binding</keyword>
<evidence type="ECO:0000256" key="5">
    <source>
        <dbReference type="SAM" id="Coils"/>
    </source>
</evidence>
<reference evidence="8" key="1">
    <citation type="submission" date="2020-06" db="EMBL/GenBank/DDBJ databases">
        <title>Draft genome of Bugula neritina, a colonial animal packing powerful symbionts and potential medicines.</title>
        <authorList>
            <person name="Rayko M."/>
        </authorList>
    </citation>
    <scope>NUCLEOTIDE SEQUENCE [LARGE SCALE GENOMIC DNA]</scope>
    <source>
        <strain evidence="8">Kwan_BN1</strain>
    </source>
</reference>
<feature type="region of interest" description="Disordered" evidence="6">
    <location>
        <begin position="817"/>
        <end position="890"/>
    </location>
</feature>
<accession>A0A7J7J6D6</accession>